<dbReference type="Proteomes" id="UP001230978">
    <property type="component" value="Plasmid unnamed2"/>
</dbReference>
<organism evidence="2 3">
    <name type="scientific">Fuscovulum ytuae</name>
    <dbReference type="NCBI Taxonomy" id="3042299"/>
    <lineage>
        <taxon>Bacteria</taxon>
        <taxon>Pseudomonadati</taxon>
        <taxon>Pseudomonadota</taxon>
        <taxon>Alphaproteobacteria</taxon>
        <taxon>Rhodobacterales</taxon>
        <taxon>Paracoccaceae</taxon>
        <taxon>Fuscovulum</taxon>
    </lineage>
</organism>
<protein>
    <submittedName>
        <fullName evidence="2">HypC/HybG/HupF family hydrogenase formation chaperone</fullName>
    </submittedName>
</protein>
<comment type="similarity">
    <text evidence="1">Belongs to the HupF/HypC family.</text>
</comment>
<dbReference type="Gene3D" id="2.30.30.140">
    <property type="match status" value="1"/>
</dbReference>
<geneLocation type="plasmid" evidence="2 3">
    <name>unnamed2</name>
</geneLocation>
<name>A0ABY8QDH0_9RHOB</name>
<gene>
    <name evidence="2" type="ORF">QF092_19625</name>
</gene>
<reference evidence="2 3" key="1">
    <citation type="submission" date="2023-04" db="EMBL/GenBank/DDBJ databases">
        <title>YMD61, complete Genome.</title>
        <authorList>
            <person name="Zhang J."/>
        </authorList>
    </citation>
    <scope>NUCLEOTIDE SEQUENCE [LARGE SCALE GENOMIC DNA]</scope>
    <source>
        <strain evidence="2 3">YMD61</strain>
        <plasmid evidence="2 3">unnamed2</plasmid>
    </source>
</reference>
<proteinExistence type="inferred from homology"/>
<evidence type="ECO:0000256" key="1">
    <source>
        <dbReference type="ARBA" id="ARBA00006018"/>
    </source>
</evidence>
<accession>A0ABY8QDH0</accession>
<dbReference type="NCBIfam" id="TIGR00074">
    <property type="entry name" value="hypC_hupF"/>
    <property type="match status" value="1"/>
</dbReference>
<evidence type="ECO:0000313" key="2">
    <source>
        <dbReference type="EMBL" id="WGV18300.1"/>
    </source>
</evidence>
<evidence type="ECO:0000313" key="3">
    <source>
        <dbReference type="Proteomes" id="UP001230978"/>
    </source>
</evidence>
<dbReference type="RefSeq" id="WP_281470390.1">
    <property type="nucleotide sequence ID" value="NZ_CP124537.1"/>
</dbReference>
<sequence>MCLGVPMLLLGRDGIAGLARDGEATELVDLSLTPDADAGDWVLVFLGAAREVLTEFEALATRRALDGLRALMSGGDLGDAFHDLDSRTPTLPPHLQAALDAGHAKG</sequence>
<dbReference type="Pfam" id="PF01455">
    <property type="entry name" value="HupF_HypC"/>
    <property type="match status" value="1"/>
</dbReference>
<keyword evidence="2" id="KW-0614">Plasmid</keyword>
<dbReference type="SUPFAM" id="SSF159127">
    <property type="entry name" value="HupF/HypC-like"/>
    <property type="match status" value="1"/>
</dbReference>
<keyword evidence="3" id="KW-1185">Reference proteome</keyword>
<dbReference type="EMBL" id="CP124537">
    <property type="protein sequence ID" value="WGV18300.1"/>
    <property type="molecule type" value="Genomic_DNA"/>
</dbReference>
<dbReference type="PRINTS" id="PR00445">
    <property type="entry name" value="HUPFHYPC"/>
</dbReference>
<dbReference type="InterPro" id="IPR001109">
    <property type="entry name" value="Hydrogenase_HupF/HypC"/>
</dbReference>